<dbReference type="AlphaFoldDB" id="A0A382N6T1"/>
<proteinExistence type="predicted"/>
<feature type="non-terminal residue" evidence="1">
    <location>
        <position position="1"/>
    </location>
</feature>
<protein>
    <submittedName>
        <fullName evidence="1">Uncharacterized protein</fullName>
    </submittedName>
</protein>
<reference evidence="1" key="1">
    <citation type="submission" date="2018-05" db="EMBL/GenBank/DDBJ databases">
        <authorList>
            <person name="Lanie J.A."/>
            <person name="Ng W.-L."/>
            <person name="Kazmierczak K.M."/>
            <person name="Andrzejewski T.M."/>
            <person name="Davidsen T.M."/>
            <person name="Wayne K.J."/>
            <person name="Tettelin H."/>
            <person name="Glass J.I."/>
            <person name="Rusch D."/>
            <person name="Podicherti R."/>
            <person name="Tsui H.-C.T."/>
            <person name="Winkler M.E."/>
        </authorList>
    </citation>
    <scope>NUCLEOTIDE SEQUENCE</scope>
</reference>
<sequence length="38" mass="4022">VEWQIGQVVGRASAPLDQAVGGFGPVKAVLTFQTTHQQ</sequence>
<name>A0A382N6T1_9ZZZZ</name>
<accession>A0A382N6T1</accession>
<dbReference type="EMBL" id="UINC01097499">
    <property type="protein sequence ID" value="SVC55251.1"/>
    <property type="molecule type" value="Genomic_DNA"/>
</dbReference>
<gene>
    <name evidence="1" type="ORF">METZ01_LOCUS308105</name>
</gene>
<evidence type="ECO:0000313" key="1">
    <source>
        <dbReference type="EMBL" id="SVC55251.1"/>
    </source>
</evidence>
<organism evidence="1">
    <name type="scientific">marine metagenome</name>
    <dbReference type="NCBI Taxonomy" id="408172"/>
    <lineage>
        <taxon>unclassified sequences</taxon>
        <taxon>metagenomes</taxon>
        <taxon>ecological metagenomes</taxon>
    </lineage>
</organism>